<dbReference type="GO" id="GO:0000155">
    <property type="term" value="F:phosphorelay sensor kinase activity"/>
    <property type="evidence" value="ECO:0007669"/>
    <property type="project" value="InterPro"/>
</dbReference>
<evidence type="ECO:0000313" key="16">
    <source>
        <dbReference type="EMBL" id="OGG99222.1"/>
    </source>
</evidence>
<keyword evidence="8" id="KW-0067">ATP-binding</keyword>
<dbReference type="Pfam" id="PF00512">
    <property type="entry name" value="HisKA"/>
    <property type="match status" value="1"/>
</dbReference>
<keyword evidence="7" id="KW-0418">Kinase</keyword>
<dbReference type="InterPro" id="IPR001789">
    <property type="entry name" value="Sig_transdc_resp-reg_receiver"/>
</dbReference>
<dbReference type="InterPro" id="IPR011006">
    <property type="entry name" value="CheY-like_superfamily"/>
</dbReference>
<sequence length="933" mass="103600">MSFEKNVQYLANNLIPLMLKVGALIFILELVVMFLIDLLGENLSPLVEALIDASVLSLSVTPITYILISRSGSGVQSGLGRPAPEFFLAERYGSRLAKLFLPPMGILVLLLGLILASYFQIERKDILEKLQLNEERLVLIEAENLSSQIQKVVADLDFFVQHMGQEAQGPGMESHFSRDAEHFLGSTRRFGGLRLLDNEGLERLRLEYNQKIYKLPPGAFPPKEFSTVKAQLDAGRPYLSAPSFRRFLSSPKGEQFLGVDLAQKLVGKDGQVLGWLVLEARLDRLLQNLLALHGQGQGQLFLLTEEGQVLYQGERSKLLAVAPGGDSPQSWSRKQWSQLTAAGDGWTEGPQGHFFVQSYSLNLNNEAKKALEPQGAGDFPKAERLLLVSFLSQEVVAGKSFLLLVKAGIVFVILLLSLGATLFMAVSVFLQREAQALELMKAKDKAEAATRAKSEFLANMSHEIRTPMNAILGFAEILKNRVKDDQNREYLAAIDVSGKALLSLINDILDLSKVEAGKFKLEPKAMSLAVVLEDLTHLFAQKLGEKGLLLNIQLDPTLPLALLLDEIRLRQILLNLVGNAIKFTEKGYITVEVKVQHQDANFADLLVLVKDTGAGIAKEHCETIFGAFEQRPGQSHALFGGTGLGLTICRRLVKLMGGRIWVESDLGKGCEFYFTLPQVKVLPQEQLPGIEASSEGELVLFEPAQLLVVDDIPSNRNLVRGYLEGQPITLIEAGDGLEALEKVRQFKPDLVLMDLKMPRMDGLEAVVEIKKLPGSKVIPVICFTASVMRATEEEIQVHFDGFLRKPMSKSELIAHLRRYLPCKSVEAPPETLRTLALDLKVDQTRKDRLVWLLQELEGESKVLWQKVNESSVINEVEDFAKQIKSLSLQGACPELENWAQELERAALLFELEKIPKILAQYPAWVSLIKKQVS</sequence>
<evidence type="ECO:0000256" key="11">
    <source>
        <dbReference type="ARBA" id="ARBA00023306"/>
    </source>
</evidence>
<dbReference type="InterPro" id="IPR036890">
    <property type="entry name" value="HATPase_C_sf"/>
</dbReference>
<evidence type="ECO:0000259" key="15">
    <source>
        <dbReference type="PROSITE" id="PS50110"/>
    </source>
</evidence>
<feature type="domain" description="Histidine kinase" evidence="14">
    <location>
        <begin position="459"/>
        <end position="680"/>
    </location>
</feature>
<dbReference type="Gene3D" id="1.10.287.130">
    <property type="match status" value="1"/>
</dbReference>
<feature type="domain" description="Response regulatory" evidence="15">
    <location>
        <begin position="705"/>
        <end position="820"/>
    </location>
</feature>
<keyword evidence="9" id="KW-0902">Two-component regulatory system</keyword>
<dbReference type="InterPro" id="IPR003594">
    <property type="entry name" value="HATPase_dom"/>
</dbReference>
<dbReference type="InterPro" id="IPR036097">
    <property type="entry name" value="HisK_dim/P_sf"/>
</dbReference>
<comment type="catalytic activity">
    <reaction evidence="1">
        <text>ATP + protein L-histidine = ADP + protein N-phospho-L-histidine.</text>
        <dbReference type="EC" id="2.7.13.3"/>
    </reaction>
</comment>
<dbReference type="GO" id="GO:0005524">
    <property type="term" value="F:ATP binding"/>
    <property type="evidence" value="ECO:0007669"/>
    <property type="project" value="UniProtKB-KW"/>
</dbReference>
<dbReference type="EC" id="2.7.13.3" evidence="3"/>
<reference evidence="16 17" key="1">
    <citation type="journal article" date="2016" name="Nat. Commun.">
        <title>Thousands of microbial genomes shed light on interconnected biogeochemical processes in an aquifer system.</title>
        <authorList>
            <person name="Anantharaman K."/>
            <person name="Brown C.T."/>
            <person name="Hug L.A."/>
            <person name="Sharon I."/>
            <person name="Castelle C.J."/>
            <person name="Probst A.J."/>
            <person name="Thomas B.C."/>
            <person name="Singh A."/>
            <person name="Wilkins M.J."/>
            <person name="Karaoz U."/>
            <person name="Brodie E.L."/>
            <person name="Williams K.H."/>
            <person name="Hubbard S.S."/>
            <person name="Banfield J.F."/>
        </authorList>
    </citation>
    <scope>NUCLEOTIDE SEQUENCE [LARGE SCALE GENOMIC DNA]</scope>
</reference>
<feature type="transmembrane region" description="Helical" evidence="13">
    <location>
        <begin position="409"/>
        <end position="430"/>
    </location>
</feature>
<dbReference type="PROSITE" id="PS50110">
    <property type="entry name" value="RESPONSE_REGULATORY"/>
    <property type="match status" value="1"/>
</dbReference>
<dbReference type="SUPFAM" id="SSF52172">
    <property type="entry name" value="CheY-like"/>
    <property type="match status" value="1"/>
</dbReference>
<dbReference type="Pfam" id="PF02518">
    <property type="entry name" value="HATPase_c"/>
    <property type="match status" value="1"/>
</dbReference>
<dbReference type="InterPro" id="IPR004358">
    <property type="entry name" value="Sig_transdc_His_kin-like_C"/>
</dbReference>
<dbReference type="Gene3D" id="3.40.50.2300">
    <property type="match status" value="1"/>
</dbReference>
<evidence type="ECO:0000313" key="17">
    <source>
        <dbReference type="Proteomes" id="UP000177583"/>
    </source>
</evidence>
<keyword evidence="6" id="KW-0547">Nucleotide-binding</keyword>
<evidence type="ECO:0000259" key="14">
    <source>
        <dbReference type="PROSITE" id="PS50109"/>
    </source>
</evidence>
<dbReference type="GO" id="GO:0016020">
    <property type="term" value="C:membrane"/>
    <property type="evidence" value="ECO:0007669"/>
    <property type="project" value="UniProtKB-SubCell"/>
</dbReference>
<evidence type="ECO:0000256" key="5">
    <source>
        <dbReference type="ARBA" id="ARBA00022679"/>
    </source>
</evidence>
<evidence type="ECO:0000256" key="1">
    <source>
        <dbReference type="ARBA" id="ARBA00000085"/>
    </source>
</evidence>
<gene>
    <name evidence="16" type="ORF">A2557_10165</name>
</gene>
<dbReference type="SUPFAM" id="SSF47384">
    <property type="entry name" value="Homodimeric domain of signal transducing histidine kinase"/>
    <property type="match status" value="1"/>
</dbReference>
<organism evidence="16 17">
    <name type="scientific">Candidatus Lambdaproteobacteria bacterium RIFOXYD2_FULL_56_26</name>
    <dbReference type="NCBI Taxonomy" id="1817773"/>
    <lineage>
        <taxon>Bacteria</taxon>
        <taxon>Pseudomonadati</taxon>
        <taxon>Pseudomonadota</taxon>
        <taxon>Candidatus Lambdaproteobacteria</taxon>
    </lineage>
</organism>
<dbReference type="InterPro" id="IPR003661">
    <property type="entry name" value="HisK_dim/P_dom"/>
</dbReference>
<evidence type="ECO:0000256" key="6">
    <source>
        <dbReference type="ARBA" id="ARBA00022741"/>
    </source>
</evidence>
<dbReference type="SUPFAM" id="SSF55874">
    <property type="entry name" value="ATPase domain of HSP90 chaperone/DNA topoisomerase II/histidine kinase"/>
    <property type="match status" value="1"/>
</dbReference>
<protein>
    <recommendedName>
        <fullName evidence="3">histidine kinase</fullName>
        <ecNumber evidence="3">2.7.13.3</ecNumber>
    </recommendedName>
</protein>
<evidence type="ECO:0000256" key="2">
    <source>
        <dbReference type="ARBA" id="ARBA00004370"/>
    </source>
</evidence>
<comment type="subcellular location">
    <subcellularLocation>
        <location evidence="2">Membrane</location>
    </subcellularLocation>
</comment>
<feature type="modified residue" description="4-aspartylphosphate" evidence="12">
    <location>
        <position position="754"/>
    </location>
</feature>
<dbReference type="PANTHER" id="PTHR43047">
    <property type="entry name" value="TWO-COMPONENT HISTIDINE PROTEIN KINASE"/>
    <property type="match status" value="1"/>
</dbReference>
<evidence type="ECO:0000256" key="7">
    <source>
        <dbReference type="ARBA" id="ARBA00022777"/>
    </source>
</evidence>
<keyword evidence="13" id="KW-0812">Transmembrane</keyword>
<accession>A0A1F6GMA2</accession>
<keyword evidence="10 13" id="KW-0472">Membrane</keyword>
<name>A0A1F6GMA2_9PROT</name>
<keyword evidence="5" id="KW-0808">Transferase</keyword>
<proteinExistence type="predicted"/>
<dbReference type="CDD" id="cd16922">
    <property type="entry name" value="HATPase_EvgS-ArcB-TorS-like"/>
    <property type="match status" value="1"/>
</dbReference>
<keyword evidence="11" id="KW-0131">Cell cycle</keyword>
<evidence type="ECO:0000256" key="13">
    <source>
        <dbReference type="SAM" id="Phobius"/>
    </source>
</evidence>
<dbReference type="PRINTS" id="PR00344">
    <property type="entry name" value="BCTRLSENSOR"/>
</dbReference>
<dbReference type="Pfam" id="PF00072">
    <property type="entry name" value="Response_reg"/>
    <property type="match status" value="1"/>
</dbReference>
<dbReference type="SMART" id="SM00448">
    <property type="entry name" value="REC"/>
    <property type="match status" value="1"/>
</dbReference>
<comment type="caution">
    <text evidence="16">The sequence shown here is derived from an EMBL/GenBank/DDBJ whole genome shotgun (WGS) entry which is preliminary data.</text>
</comment>
<keyword evidence="4 12" id="KW-0597">Phosphoprotein</keyword>
<dbReference type="Gene3D" id="3.30.565.10">
    <property type="entry name" value="Histidine kinase-like ATPase, C-terminal domain"/>
    <property type="match status" value="1"/>
</dbReference>
<dbReference type="InterPro" id="IPR005467">
    <property type="entry name" value="His_kinase_dom"/>
</dbReference>
<dbReference type="Proteomes" id="UP000177583">
    <property type="component" value="Unassembled WGS sequence"/>
</dbReference>
<evidence type="ECO:0000256" key="3">
    <source>
        <dbReference type="ARBA" id="ARBA00012438"/>
    </source>
</evidence>
<evidence type="ECO:0000256" key="9">
    <source>
        <dbReference type="ARBA" id="ARBA00023012"/>
    </source>
</evidence>
<dbReference type="FunFam" id="1.10.287.130:FF:000038">
    <property type="entry name" value="Sensory transduction histidine kinase"/>
    <property type="match status" value="1"/>
</dbReference>
<dbReference type="SMART" id="SM00388">
    <property type="entry name" value="HisKA"/>
    <property type="match status" value="1"/>
</dbReference>
<dbReference type="PROSITE" id="PS50109">
    <property type="entry name" value="HIS_KIN"/>
    <property type="match status" value="1"/>
</dbReference>
<evidence type="ECO:0000256" key="12">
    <source>
        <dbReference type="PROSITE-ProRule" id="PRU00169"/>
    </source>
</evidence>
<evidence type="ECO:0000256" key="10">
    <source>
        <dbReference type="ARBA" id="ARBA00023136"/>
    </source>
</evidence>
<dbReference type="EMBL" id="MFNF01000060">
    <property type="protein sequence ID" value="OGG99222.1"/>
    <property type="molecule type" value="Genomic_DNA"/>
</dbReference>
<dbReference type="SMART" id="SM00387">
    <property type="entry name" value="HATPase_c"/>
    <property type="match status" value="1"/>
</dbReference>
<feature type="transmembrane region" description="Helical" evidence="13">
    <location>
        <begin position="17"/>
        <end position="39"/>
    </location>
</feature>
<dbReference type="FunFam" id="3.30.565.10:FF:000010">
    <property type="entry name" value="Sensor histidine kinase RcsC"/>
    <property type="match status" value="1"/>
</dbReference>
<evidence type="ECO:0000256" key="8">
    <source>
        <dbReference type="ARBA" id="ARBA00022840"/>
    </source>
</evidence>
<feature type="transmembrane region" description="Helical" evidence="13">
    <location>
        <begin position="100"/>
        <end position="119"/>
    </location>
</feature>
<dbReference type="AlphaFoldDB" id="A0A1F6GMA2"/>
<keyword evidence="13" id="KW-1133">Transmembrane helix</keyword>
<evidence type="ECO:0000256" key="4">
    <source>
        <dbReference type="ARBA" id="ARBA00022553"/>
    </source>
</evidence>
<dbReference type="CDD" id="cd00082">
    <property type="entry name" value="HisKA"/>
    <property type="match status" value="1"/>
</dbReference>